<comment type="caution">
    <text evidence="2">The sequence shown here is derived from an EMBL/GenBank/DDBJ whole genome shotgun (WGS) entry which is preliminary data.</text>
</comment>
<dbReference type="PANTHER" id="PTHR36061">
    <property type="match status" value="1"/>
</dbReference>
<evidence type="ECO:0000313" key="3">
    <source>
        <dbReference type="Proteomes" id="UP001642360"/>
    </source>
</evidence>
<evidence type="ECO:0000256" key="1">
    <source>
        <dbReference type="SAM" id="MobiDB-lite"/>
    </source>
</evidence>
<feature type="compositionally biased region" description="Basic residues" evidence="1">
    <location>
        <begin position="58"/>
        <end position="71"/>
    </location>
</feature>
<feature type="region of interest" description="Disordered" evidence="1">
    <location>
        <begin position="55"/>
        <end position="108"/>
    </location>
</feature>
<gene>
    <name evidence="2" type="ORF">ILEXP_LOCUS6771</name>
</gene>
<reference evidence="2 3" key="1">
    <citation type="submission" date="2024-02" db="EMBL/GenBank/DDBJ databases">
        <authorList>
            <person name="Vignale AGUSTIN F."/>
            <person name="Sosa J E."/>
            <person name="Modenutti C."/>
        </authorList>
    </citation>
    <scope>NUCLEOTIDE SEQUENCE [LARGE SCALE GENOMIC DNA]</scope>
</reference>
<organism evidence="2 3">
    <name type="scientific">Ilex paraguariensis</name>
    <name type="common">yerba mate</name>
    <dbReference type="NCBI Taxonomy" id="185542"/>
    <lineage>
        <taxon>Eukaryota</taxon>
        <taxon>Viridiplantae</taxon>
        <taxon>Streptophyta</taxon>
        <taxon>Embryophyta</taxon>
        <taxon>Tracheophyta</taxon>
        <taxon>Spermatophyta</taxon>
        <taxon>Magnoliopsida</taxon>
        <taxon>eudicotyledons</taxon>
        <taxon>Gunneridae</taxon>
        <taxon>Pentapetalae</taxon>
        <taxon>asterids</taxon>
        <taxon>campanulids</taxon>
        <taxon>Aquifoliales</taxon>
        <taxon>Aquifoliaceae</taxon>
        <taxon>Ilex</taxon>
    </lineage>
</organism>
<accession>A0ABC8R321</accession>
<name>A0ABC8R321_9AQUA</name>
<dbReference type="PANTHER" id="PTHR36061:SF3">
    <property type="entry name" value="OS04G0692200 PROTEIN"/>
    <property type="match status" value="1"/>
</dbReference>
<sequence length="186" mass="20716">MAFSISTQTPTSSNLSITIRPMLNPHFKHSFFPSLSNSNPNRTLQFCCYAAKQQSGPVKKRPPPSKTKKKKGSNDDLKGFSLDDVEIQEDMDQSSKSISRASQSYQPLPLPKPPAGFVVDEQGRVLMASHKRIVTIVDSTNNFPLECIIRRVFRTARGDECMLLCPVDTPVQILKSTNIEGWSAVF</sequence>
<dbReference type="Proteomes" id="UP001642360">
    <property type="component" value="Unassembled WGS sequence"/>
</dbReference>
<evidence type="ECO:0000313" key="2">
    <source>
        <dbReference type="EMBL" id="CAK9139379.1"/>
    </source>
</evidence>
<feature type="compositionally biased region" description="Acidic residues" evidence="1">
    <location>
        <begin position="83"/>
        <end position="92"/>
    </location>
</feature>
<dbReference type="EMBL" id="CAUOFW020000959">
    <property type="protein sequence ID" value="CAK9139379.1"/>
    <property type="molecule type" value="Genomic_DNA"/>
</dbReference>
<proteinExistence type="predicted"/>
<dbReference type="AlphaFoldDB" id="A0ABC8R321"/>
<feature type="compositionally biased region" description="Low complexity" evidence="1">
    <location>
        <begin position="94"/>
        <end position="106"/>
    </location>
</feature>
<keyword evidence="3" id="KW-1185">Reference proteome</keyword>
<protein>
    <submittedName>
        <fullName evidence="2">Uncharacterized protein</fullName>
    </submittedName>
</protein>